<dbReference type="KEGG" id="acel:acsn021_38700"/>
<dbReference type="InterPro" id="IPR018060">
    <property type="entry name" value="HTH_AraC"/>
</dbReference>
<name>A0A6S6RC05_9FIRM</name>
<dbReference type="EMBL" id="AP023367">
    <property type="protein sequence ID" value="BCJ96301.1"/>
    <property type="molecule type" value="Genomic_DNA"/>
</dbReference>
<evidence type="ECO:0000256" key="3">
    <source>
        <dbReference type="ARBA" id="ARBA00023125"/>
    </source>
</evidence>
<dbReference type="SMART" id="SM00342">
    <property type="entry name" value="HTH_ARAC"/>
    <property type="match status" value="1"/>
</dbReference>
<comment type="function">
    <text evidence="5">May play the central regulatory role in sporulation. It may be an element of the effector pathway responsible for the activation of sporulation genes in response to nutritional stress. Spo0A may act in concert with spo0H (a sigma factor) to control the expression of some genes that are critical to the sporulation process.</text>
</comment>
<keyword evidence="2" id="KW-0805">Transcription regulation</keyword>
<dbReference type="InterPro" id="IPR001789">
    <property type="entry name" value="Sig_transdc_resp-reg_receiver"/>
</dbReference>
<dbReference type="Gene3D" id="3.40.50.2300">
    <property type="match status" value="1"/>
</dbReference>
<evidence type="ECO:0000256" key="4">
    <source>
        <dbReference type="ARBA" id="ARBA00023163"/>
    </source>
</evidence>
<accession>A0A6S6RC05</accession>
<dbReference type="PANTHER" id="PTHR43280">
    <property type="entry name" value="ARAC-FAMILY TRANSCRIPTIONAL REGULATOR"/>
    <property type="match status" value="1"/>
</dbReference>
<evidence type="ECO:0000256" key="5">
    <source>
        <dbReference type="ARBA" id="ARBA00024867"/>
    </source>
</evidence>
<dbReference type="AlphaFoldDB" id="A0A6S6RC05"/>
<evidence type="ECO:0000256" key="1">
    <source>
        <dbReference type="ARBA" id="ARBA00018672"/>
    </source>
</evidence>
<protein>
    <recommendedName>
        <fullName evidence="1">Stage 0 sporulation protein A homolog</fullName>
    </recommendedName>
</protein>
<dbReference type="PANTHER" id="PTHR43280:SF10">
    <property type="entry name" value="REGULATORY PROTEIN POCR"/>
    <property type="match status" value="1"/>
</dbReference>
<dbReference type="Gene3D" id="1.10.10.60">
    <property type="entry name" value="Homeodomain-like"/>
    <property type="match status" value="2"/>
</dbReference>
<dbReference type="SUPFAM" id="SSF46689">
    <property type="entry name" value="Homeodomain-like"/>
    <property type="match status" value="2"/>
</dbReference>
<dbReference type="Pfam" id="PF00072">
    <property type="entry name" value="Response_reg"/>
    <property type="match status" value="1"/>
</dbReference>
<dbReference type="GO" id="GO:0003700">
    <property type="term" value="F:DNA-binding transcription factor activity"/>
    <property type="evidence" value="ECO:0007669"/>
    <property type="project" value="InterPro"/>
</dbReference>
<evidence type="ECO:0000256" key="2">
    <source>
        <dbReference type="ARBA" id="ARBA00023015"/>
    </source>
</evidence>
<dbReference type="PROSITE" id="PS50110">
    <property type="entry name" value="RESPONSE_REGULATORY"/>
    <property type="match status" value="1"/>
</dbReference>
<organism evidence="6 7">
    <name type="scientific">Anaerocolumna cellulosilytica</name>
    <dbReference type="NCBI Taxonomy" id="433286"/>
    <lineage>
        <taxon>Bacteria</taxon>
        <taxon>Bacillati</taxon>
        <taxon>Bacillota</taxon>
        <taxon>Clostridia</taxon>
        <taxon>Lachnospirales</taxon>
        <taxon>Lachnospiraceae</taxon>
        <taxon>Anaerocolumna</taxon>
    </lineage>
</organism>
<dbReference type="InterPro" id="IPR011006">
    <property type="entry name" value="CheY-like_superfamily"/>
</dbReference>
<reference evidence="6 7" key="1">
    <citation type="journal article" date="2016" name="Int. J. Syst. Evol. Microbiol.">
        <title>Descriptions of Anaerotaenia torta gen. nov., sp. nov. and Anaerocolumna cellulosilytica gen. nov., sp. nov. isolated from a methanogenic reactor of cattle waste.</title>
        <authorList>
            <person name="Uek A."/>
            <person name="Ohtaki Y."/>
            <person name="Kaku N."/>
            <person name="Ueki K."/>
        </authorList>
    </citation>
    <scope>NUCLEOTIDE SEQUENCE [LARGE SCALE GENOMIC DNA]</scope>
    <source>
        <strain evidence="6 7">SN021</strain>
    </source>
</reference>
<proteinExistence type="predicted"/>
<dbReference type="PROSITE" id="PS01124">
    <property type="entry name" value="HTH_ARAC_FAMILY_2"/>
    <property type="match status" value="1"/>
</dbReference>
<dbReference type="GO" id="GO:0000160">
    <property type="term" value="P:phosphorelay signal transduction system"/>
    <property type="evidence" value="ECO:0007669"/>
    <property type="project" value="InterPro"/>
</dbReference>
<keyword evidence="7" id="KW-1185">Reference proteome</keyword>
<sequence length="530" mass="61488">MKILIVDDQVSVVEGLLKGIHWVELGIEKVYTALNALEAKNILMNEMIDIILCDIEMPVESGLQLYEWMNKKGFSNYCIFLTSHAEFEYAQEAVKLGAFDYILQPASYEEIFQTIQKAVKVIHVKVYKDKLYNKGKVFRQQEKSIAGNAIRNWLSSSGNKKDMLTLAELEVLPCLSEPGYLVLIHIVKWSTLSEKWENTLLEISLENIVSEIFAPNNQLTGLAFIEENTFAMLLQGRDKEEIVRESLIRQLQYLNSVCEQYFRCSIACYFNGPFPLENSLEIWPGLIAHRDNNVLLKGGVFPMGSIEQKSNHMFRIPQIKHWHELMKEGFANTVEQQALGLLDEMCENGTINRITLRYFYQDFMQMLYNSMDGNQRMLNDMFGTTEGLKLYKNGMNSAPQMKMLISYVTKHFHVNDNQEDPKALVRRVIEYIDQNLEDDIRRDELAAHIHLNPDYLSRIFKKETGMNIKEYITEQKMRAARGFLRTTGLPVSYIAAKMGYCNFSHFSFTYKKVMGRTPQEERFETFEKVN</sequence>
<dbReference type="SUPFAM" id="SSF52172">
    <property type="entry name" value="CheY-like"/>
    <property type="match status" value="1"/>
</dbReference>
<dbReference type="InterPro" id="IPR009057">
    <property type="entry name" value="Homeodomain-like_sf"/>
</dbReference>
<keyword evidence="4" id="KW-0804">Transcription</keyword>
<dbReference type="PROSITE" id="PS00041">
    <property type="entry name" value="HTH_ARAC_FAMILY_1"/>
    <property type="match status" value="1"/>
</dbReference>
<keyword evidence="3 6" id="KW-0238">DNA-binding</keyword>
<dbReference type="SMART" id="SM00448">
    <property type="entry name" value="REC"/>
    <property type="match status" value="1"/>
</dbReference>
<evidence type="ECO:0000313" key="6">
    <source>
        <dbReference type="EMBL" id="BCJ96301.1"/>
    </source>
</evidence>
<dbReference type="GO" id="GO:0043565">
    <property type="term" value="F:sequence-specific DNA binding"/>
    <property type="evidence" value="ECO:0007669"/>
    <property type="project" value="InterPro"/>
</dbReference>
<dbReference type="Proteomes" id="UP000515561">
    <property type="component" value="Chromosome"/>
</dbReference>
<dbReference type="InterPro" id="IPR018062">
    <property type="entry name" value="HTH_AraC-typ_CS"/>
</dbReference>
<dbReference type="CDD" id="cd17536">
    <property type="entry name" value="REC_YesN-like"/>
    <property type="match status" value="1"/>
</dbReference>
<evidence type="ECO:0000313" key="7">
    <source>
        <dbReference type="Proteomes" id="UP000515561"/>
    </source>
</evidence>
<dbReference type="RefSeq" id="WP_184093173.1">
    <property type="nucleotide sequence ID" value="NZ_AP023367.1"/>
</dbReference>
<dbReference type="Pfam" id="PF12833">
    <property type="entry name" value="HTH_18"/>
    <property type="match status" value="1"/>
</dbReference>
<gene>
    <name evidence="6" type="ORF">acsn021_38700</name>
</gene>